<feature type="transmembrane region" description="Helical" evidence="1">
    <location>
        <begin position="12"/>
        <end position="31"/>
    </location>
</feature>
<evidence type="ECO:0000313" key="4">
    <source>
        <dbReference type="Proteomes" id="UP000288028"/>
    </source>
</evidence>
<comment type="caution">
    <text evidence="3">The sequence shown here is derived from an EMBL/GenBank/DDBJ whole genome shotgun (WGS) entry which is preliminary data.</text>
</comment>
<reference evidence="3 4" key="1">
    <citation type="submission" date="2017-05" db="EMBL/GenBank/DDBJ databases">
        <title>Vagococcus spp. assemblies.</title>
        <authorList>
            <person name="Gulvik C.A."/>
        </authorList>
    </citation>
    <scope>NUCLEOTIDE SEQUENCE [LARGE SCALE GENOMIC DNA]</scope>
    <source>
        <strain evidence="3 4">SS1714</strain>
    </source>
</reference>
<protein>
    <recommendedName>
        <fullName evidence="2">DUF3955 domain-containing protein</fullName>
    </recommendedName>
</protein>
<name>A0A430B7N8_9ENTE</name>
<evidence type="ECO:0000259" key="2">
    <source>
        <dbReference type="Pfam" id="PF13127"/>
    </source>
</evidence>
<dbReference type="InterPro" id="IPR025016">
    <property type="entry name" value="DUF3955"/>
</dbReference>
<dbReference type="RefSeq" id="WP_126792506.1">
    <property type="nucleotide sequence ID" value="NZ_CP060720.1"/>
</dbReference>
<accession>A0A430B7N8</accession>
<keyword evidence="1" id="KW-1133">Transmembrane helix</keyword>
<dbReference type="AlphaFoldDB" id="A0A430B7N8"/>
<proteinExistence type="predicted"/>
<sequence>MIKTRKISKIQITGLILFVIGVNCFILKGFTPSELSETGMLIEPYFFLIPVGYFFIFLSLVTGVLSFFIHLIKK</sequence>
<keyword evidence="4" id="KW-1185">Reference proteome</keyword>
<evidence type="ECO:0000256" key="1">
    <source>
        <dbReference type="SAM" id="Phobius"/>
    </source>
</evidence>
<gene>
    <name evidence="3" type="ORF">CBF28_04835</name>
</gene>
<evidence type="ECO:0000313" key="3">
    <source>
        <dbReference type="EMBL" id="RSU16267.1"/>
    </source>
</evidence>
<feature type="transmembrane region" description="Helical" evidence="1">
    <location>
        <begin position="51"/>
        <end position="72"/>
    </location>
</feature>
<feature type="domain" description="DUF3955" evidence="2">
    <location>
        <begin position="13"/>
        <end position="65"/>
    </location>
</feature>
<keyword evidence="1" id="KW-0812">Transmembrane</keyword>
<dbReference type="Pfam" id="PF13127">
    <property type="entry name" value="DUF3955"/>
    <property type="match status" value="1"/>
</dbReference>
<dbReference type="EMBL" id="NGKB01000003">
    <property type="protein sequence ID" value="RSU16267.1"/>
    <property type="molecule type" value="Genomic_DNA"/>
</dbReference>
<keyword evidence="1" id="KW-0472">Membrane</keyword>
<dbReference type="OrthoDB" id="6194834at2"/>
<dbReference type="GeneID" id="300797036"/>
<dbReference type="Proteomes" id="UP000288028">
    <property type="component" value="Unassembled WGS sequence"/>
</dbReference>
<organism evidence="3 4">
    <name type="scientific">Vagococcus carniphilus</name>
    <dbReference type="NCBI Taxonomy" id="218144"/>
    <lineage>
        <taxon>Bacteria</taxon>
        <taxon>Bacillati</taxon>
        <taxon>Bacillota</taxon>
        <taxon>Bacilli</taxon>
        <taxon>Lactobacillales</taxon>
        <taxon>Enterococcaceae</taxon>
        <taxon>Vagococcus</taxon>
    </lineage>
</organism>